<keyword evidence="2" id="KW-1133">Transmembrane helix</keyword>
<dbReference type="Proteomes" id="UP000887013">
    <property type="component" value="Unassembled WGS sequence"/>
</dbReference>
<gene>
    <name evidence="3" type="ORF">NPIL_587631</name>
</gene>
<protein>
    <submittedName>
        <fullName evidence="3">Uncharacterized protein</fullName>
    </submittedName>
</protein>
<reference evidence="3" key="1">
    <citation type="submission" date="2020-08" db="EMBL/GenBank/DDBJ databases">
        <title>Multicomponent nature underlies the extraordinary mechanical properties of spider dragline silk.</title>
        <authorList>
            <person name="Kono N."/>
            <person name="Nakamura H."/>
            <person name="Mori M."/>
            <person name="Yoshida Y."/>
            <person name="Ohtoshi R."/>
            <person name="Malay A.D."/>
            <person name="Moran D.A.P."/>
            <person name="Tomita M."/>
            <person name="Numata K."/>
            <person name="Arakawa K."/>
        </authorList>
    </citation>
    <scope>NUCLEOTIDE SEQUENCE</scope>
</reference>
<evidence type="ECO:0000256" key="2">
    <source>
        <dbReference type="SAM" id="Phobius"/>
    </source>
</evidence>
<dbReference type="EMBL" id="BMAW01066897">
    <property type="protein sequence ID" value="GFT57079.1"/>
    <property type="molecule type" value="Genomic_DNA"/>
</dbReference>
<evidence type="ECO:0000256" key="1">
    <source>
        <dbReference type="SAM" id="MobiDB-lite"/>
    </source>
</evidence>
<comment type="caution">
    <text evidence="3">The sequence shown here is derived from an EMBL/GenBank/DDBJ whole genome shotgun (WGS) entry which is preliminary data.</text>
</comment>
<keyword evidence="2" id="KW-0472">Membrane</keyword>
<feature type="transmembrane region" description="Helical" evidence="2">
    <location>
        <begin position="12"/>
        <end position="31"/>
    </location>
</feature>
<feature type="region of interest" description="Disordered" evidence="1">
    <location>
        <begin position="108"/>
        <end position="132"/>
    </location>
</feature>
<proteinExistence type="predicted"/>
<accession>A0A8X6TWC4</accession>
<name>A0A8X6TWC4_NEPPI</name>
<sequence>MFKFHRNSKRRLLSEYALGNNAVYFPFFFFFNKRKRRYFEILPSDPNLQGPDGFVWTPSLSPQTFRSGFKAIPYRVGTRLQEIAAYASHFRFESGKIAESTFWNMSGSGRTRPAKRTQTRPWSGAGLRRSPSKHDTWQSVLVLSAGILQSPEFRIVPSRILLTFYSIKGHY</sequence>
<keyword evidence="4" id="KW-1185">Reference proteome</keyword>
<organism evidence="3 4">
    <name type="scientific">Nephila pilipes</name>
    <name type="common">Giant wood spider</name>
    <name type="synonym">Nephila maculata</name>
    <dbReference type="NCBI Taxonomy" id="299642"/>
    <lineage>
        <taxon>Eukaryota</taxon>
        <taxon>Metazoa</taxon>
        <taxon>Ecdysozoa</taxon>
        <taxon>Arthropoda</taxon>
        <taxon>Chelicerata</taxon>
        <taxon>Arachnida</taxon>
        <taxon>Araneae</taxon>
        <taxon>Araneomorphae</taxon>
        <taxon>Entelegynae</taxon>
        <taxon>Araneoidea</taxon>
        <taxon>Nephilidae</taxon>
        <taxon>Nephila</taxon>
    </lineage>
</organism>
<evidence type="ECO:0000313" key="3">
    <source>
        <dbReference type="EMBL" id="GFT57079.1"/>
    </source>
</evidence>
<keyword evidence="2" id="KW-0812">Transmembrane</keyword>
<evidence type="ECO:0000313" key="4">
    <source>
        <dbReference type="Proteomes" id="UP000887013"/>
    </source>
</evidence>
<dbReference type="AlphaFoldDB" id="A0A8X6TWC4"/>